<evidence type="ECO:0000256" key="5">
    <source>
        <dbReference type="ARBA" id="ARBA00023004"/>
    </source>
</evidence>
<evidence type="ECO:0000256" key="4">
    <source>
        <dbReference type="ARBA" id="ARBA00023002"/>
    </source>
</evidence>
<dbReference type="KEGG" id="mlr:MELLADRAFT_123517"/>
<keyword evidence="3 7" id="KW-0479">Metal-binding</keyword>
<evidence type="ECO:0000256" key="7">
    <source>
        <dbReference type="PIRSR" id="PIRSR602401-1"/>
    </source>
</evidence>
<keyword evidence="8" id="KW-1133">Transmembrane helix</keyword>
<dbReference type="InterPro" id="IPR001128">
    <property type="entry name" value="Cyt_P450"/>
</dbReference>
<name>F4R5C9_MELLP</name>
<dbReference type="SUPFAM" id="SSF48264">
    <property type="entry name" value="Cytochrome P450"/>
    <property type="match status" value="1"/>
</dbReference>
<keyword evidence="4" id="KW-0560">Oxidoreductase</keyword>
<dbReference type="PRINTS" id="PR00463">
    <property type="entry name" value="EP450I"/>
</dbReference>
<evidence type="ECO:0000256" key="3">
    <source>
        <dbReference type="ARBA" id="ARBA00022723"/>
    </source>
</evidence>
<dbReference type="GO" id="GO:0005506">
    <property type="term" value="F:iron ion binding"/>
    <property type="evidence" value="ECO:0007669"/>
    <property type="project" value="InterPro"/>
</dbReference>
<evidence type="ECO:0000256" key="1">
    <source>
        <dbReference type="ARBA" id="ARBA00001971"/>
    </source>
</evidence>
<dbReference type="RefSeq" id="XP_007404658.1">
    <property type="nucleotide sequence ID" value="XM_007404596.1"/>
</dbReference>
<feature type="transmembrane region" description="Helical" evidence="8">
    <location>
        <begin position="23"/>
        <end position="39"/>
    </location>
</feature>
<proteinExistence type="inferred from homology"/>
<dbReference type="Gene3D" id="1.10.630.10">
    <property type="entry name" value="Cytochrome P450"/>
    <property type="match status" value="1"/>
</dbReference>
<reference evidence="10" key="1">
    <citation type="journal article" date="2011" name="Proc. Natl. Acad. Sci. U.S.A.">
        <title>Obligate biotrophy features unraveled by the genomic analysis of rust fungi.</title>
        <authorList>
            <person name="Duplessis S."/>
            <person name="Cuomo C.A."/>
            <person name="Lin Y.-C."/>
            <person name="Aerts A."/>
            <person name="Tisserant E."/>
            <person name="Veneault-Fourrey C."/>
            <person name="Joly D.L."/>
            <person name="Hacquard S."/>
            <person name="Amselem J."/>
            <person name="Cantarel B.L."/>
            <person name="Chiu R."/>
            <person name="Coutinho P.M."/>
            <person name="Feau N."/>
            <person name="Field M."/>
            <person name="Frey P."/>
            <person name="Gelhaye E."/>
            <person name="Goldberg J."/>
            <person name="Grabherr M.G."/>
            <person name="Kodira C.D."/>
            <person name="Kohler A."/>
            <person name="Kuees U."/>
            <person name="Lindquist E.A."/>
            <person name="Lucas S.M."/>
            <person name="Mago R."/>
            <person name="Mauceli E."/>
            <person name="Morin E."/>
            <person name="Murat C."/>
            <person name="Pangilinan J.L."/>
            <person name="Park R."/>
            <person name="Pearson M."/>
            <person name="Quesneville H."/>
            <person name="Rouhier N."/>
            <person name="Sakthikumar S."/>
            <person name="Salamov A.A."/>
            <person name="Schmutz J."/>
            <person name="Selles B."/>
            <person name="Shapiro H."/>
            <person name="Tanguay P."/>
            <person name="Tuskan G.A."/>
            <person name="Henrissat B."/>
            <person name="Van de Peer Y."/>
            <person name="Rouze P."/>
            <person name="Ellis J.G."/>
            <person name="Dodds P.N."/>
            <person name="Schein J.E."/>
            <person name="Zhong S."/>
            <person name="Hamelin R.C."/>
            <person name="Grigoriev I.V."/>
            <person name="Szabo L.J."/>
            <person name="Martin F."/>
        </authorList>
    </citation>
    <scope>NUCLEOTIDE SEQUENCE [LARGE SCALE GENOMIC DNA]</scope>
    <source>
        <strain evidence="10">98AG31 / pathotype 3-4-7</strain>
    </source>
</reference>
<protein>
    <recommendedName>
        <fullName evidence="11">Cytochrome P450 monooxygenase</fullName>
    </recommendedName>
</protein>
<feature type="transmembrane region" description="Helical" evidence="8">
    <location>
        <begin position="46"/>
        <end position="64"/>
    </location>
</feature>
<dbReference type="AlphaFoldDB" id="F4R5C9"/>
<keyword evidence="10" id="KW-1185">Reference proteome</keyword>
<evidence type="ECO:0000313" key="10">
    <source>
        <dbReference type="Proteomes" id="UP000001072"/>
    </source>
</evidence>
<dbReference type="PRINTS" id="PR00385">
    <property type="entry name" value="P450"/>
</dbReference>
<dbReference type="GO" id="GO:0016705">
    <property type="term" value="F:oxidoreductase activity, acting on paired donors, with incorporation or reduction of molecular oxygen"/>
    <property type="evidence" value="ECO:0007669"/>
    <property type="project" value="InterPro"/>
</dbReference>
<dbReference type="GO" id="GO:0020037">
    <property type="term" value="F:heme binding"/>
    <property type="evidence" value="ECO:0007669"/>
    <property type="project" value="InterPro"/>
</dbReference>
<sequence>MLEPILKSPFNLSFSYNILIENTWLHLIILVTLSSHAVLRRHEPTFSSYIYTLGISLTILTLIFKSFLIAFELISFLNLLLGIQILLYRQFWHDLKNFPGPKLAAISQFWLLREAYLGRTRFTMKEVGDQYGDWVRIGPNELYTVSLNALWTIMGPKGWSKGVSYDSGITKDKQGGDSVLTLKTLPDHATRRRIWDKAFTPKAIHSYLPAIEARMDQLLGVLDQHALDETPVDLCLQLGYFVYDFMTDMAFGDGTSLLINQHDEHGILSHMGRVVQQVGILRNVPWLTSLVNQLPNQKIKQQDQFREFTKSMFLRRYKQGLATELDVFHYLLGEDSETGTKLSFSELVADSTLVIIAGADTTRTVMVALFLYLLRSPKHMERLQGELSKATDLSSTSLSKISYLDACIKEAMRLQPPSPANIQRITPDEGMMIDGIFIPGGTKVRMSNWAMQRDSRYFESPESFWPERWIETPSIANPHNPKAFFPFMIGPGTCVAKNLAMVEMRLVIAHILINYNLEFAPGFDDIGFEKSWTDAYLLLIESPFLIKLKSKNV</sequence>
<feature type="binding site" description="axial binding residue" evidence="7">
    <location>
        <position position="494"/>
    </location>
    <ligand>
        <name>heme</name>
        <dbReference type="ChEBI" id="CHEBI:30413"/>
    </ligand>
    <ligandPart>
        <name>Fe</name>
        <dbReference type="ChEBI" id="CHEBI:18248"/>
    </ligandPart>
</feature>
<accession>F4R5C9</accession>
<evidence type="ECO:0000313" key="9">
    <source>
        <dbReference type="EMBL" id="EGG12283.1"/>
    </source>
</evidence>
<dbReference type="VEuPathDB" id="FungiDB:MELLADRAFT_123517"/>
<dbReference type="Pfam" id="PF00067">
    <property type="entry name" value="p450"/>
    <property type="match status" value="1"/>
</dbReference>
<keyword evidence="8" id="KW-0472">Membrane</keyword>
<dbReference type="EMBL" id="GL883091">
    <property type="protein sequence ID" value="EGG12283.1"/>
    <property type="molecule type" value="Genomic_DNA"/>
</dbReference>
<evidence type="ECO:0000256" key="8">
    <source>
        <dbReference type="SAM" id="Phobius"/>
    </source>
</evidence>
<dbReference type="CDD" id="cd11061">
    <property type="entry name" value="CYP67-like"/>
    <property type="match status" value="1"/>
</dbReference>
<dbReference type="PANTHER" id="PTHR24305:SF187">
    <property type="entry name" value="P450, PUTATIVE (EUROFUNG)-RELATED"/>
    <property type="match status" value="1"/>
</dbReference>
<dbReference type="GO" id="GO:0004497">
    <property type="term" value="F:monooxygenase activity"/>
    <property type="evidence" value="ECO:0007669"/>
    <property type="project" value="UniProtKB-KW"/>
</dbReference>
<keyword evidence="7" id="KW-0349">Heme</keyword>
<keyword evidence="8" id="KW-0812">Transmembrane</keyword>
<evidence type="ECO:0008006" key="11">
    <source>
        <dbReference type="Google" id="ProtNLM"/>
    </source>
</evidence>
<comment type="similarity">
    <text evidence="2">Belongs to the cytochrome P450 family.</text>
</comment>
<organism evidence="10">
    <name type="scientific">Melampsora larici-populina (strain 98AG31 / pathotype 3-4-7)</name>
    <name type="common">Poplar leaf rust fungus</name>
    <dbReference type="NCBI Taxonomy" id="747676"/>
    <lineage>
        <taxon>Eukaryota</taxon>
        <taxon>Fungi</taxon>
        <taxon>Dikarya</taxon>
        <taxon>Basidiomycota</taxon>
        <taxon>Pucciniomycotina</taxon>
        <taxon>Pucciniomycetes</taxon>
        <taxon>Pucciniales</taxon>
        <taxon>Melampsoraceae</taxon>
        <taxon>Melampsora</taxon>
    </lineage>
</organism>
<dbReference type="HOGENOM" id="CLU_001570_14_10_1"/>
<evidence type="ECO:0000256" key="2">
    <source>
        <dbReference type="ARBA" id="ARBA00010617"/>
    </source>
</evidence>
<dbReference type="eggNOG" id="KOG0157">
    <property type="taxonomic scope" value="Eukaryota"/>
</dbReference>
<gene>
    <name evidence="9" type="ORF">MELLADRAFT_123517</name>
</gene>
<dbReference type="STRING" id="747676.F4R5C9"/>
<keyword evidence="6" id="KW-0503">Monooxygenase</keyword>
<evidence type="ECO:0000256" key="6">
    <source>
        <dbReference type="ARBA" id="ARBA00023033"/>
    </source>
</evidence>
<dbReference type="InParanoid" id="F4R5C9"/>
<dbReference type="Proteomes" id="UP000001072">
    <property type="component" value="Unassembled WGS sequence"/>
</dbReference>
<dbReference type="PANTHER" id="PTHR24305">
    <property type="entry name" value="CYTOCHROME P450"/>
    <property type="match status" value="1"/>
</dbReference>
<dbReference type="OrthoDB" id="6692864at2759"/>
<dbReference type="GeneID" id="18926372"/>
<dbReference type="InterPro" id="IPR036396">
    <property type="entry name" value="Cyt_P450_sf"/>
</dbReference>
<keyword evidence="5 7" id="KW-0408">Iron</keyword>
<dbReference type="InterPro" id="IPR002401">
    <property type="entry name" value="Cyt_P450_E_grp-I"/>
</dbReference>
<dbReference type="InterPro" id="IPR050121">
    <property type="entry name" value="Cytochrome_P450_monoxygenase"/>
</dbReference>
<comment type="cofactor">
    <cofactor evidence="1 7">
        <name>heme</name>
        <dbReference type="ChEBI" id="CHEBI:30413"/>
    </cofactor>
</comment>